<evidence type="ECO:0000313" key="2">
    <source>
        <dbReference type="EMBL" id="KAK3546331.1"/>
    </source>
</evidence>
<sequence>MCLIRKCVPAILIDQTKSFMNILFILSVSAGSCNFEKDACGWKNISKDTFQWRLEKANISSIPGVDHTTGTPWGQVMHAEGESVGIFSKAVLEFSFPQETALWCQISFWYHLHDPAGMSSHFALSMDSNGSSVVLWEIKQGQTNGWVNAIVRIGKHPKGSKMLFSIDPTYIGNQDIMLDDITMIDCAEGDIPEDSDQLSCDFESNMCGWYIDQSASLIWERSNGQKPSYDNQGPGYDQTTGSGYYMFIGTKRNSSPSQTARLISYPQQVKCVSFWYHIYGPSIGSLRFISKNTNGTETVMWIRTGTQGNKWRFADLSFVTNDSPVQFIFEAILGGTDGSIALDEVQVWSSVNGSCPPERECTFQSSLCGLETDPSANFSWVRITGMQAAGSASPSKDHTLGTDQDLPIVLAIFCRLIVLYKSNAFIQYKRHLSTTSNSQTPNSTMAKTKELSKDTRNKIVDLHQAGKTESAIGKQLGVKKSTVGAIIRKWKTYKTTDNLPRSGAPCKISPRGVKMITRTVSKNPRTTRWDLVNDLQRAGTKVTKATISNTLRRQGLKSCSARRVPLLKPVHVRARLKFAREHLDDPEEDWENVIWSDDKNSTCRVWRRKNAELHPKNTIPTVKHGDGNIMLWGCFSAKGPGRLIRVKERVNGAMYHEILSKNLLPSARALKMKRGWVFQHDDDPKHTARATKEWLCKKHFKVLEWPSQSPDLNPIENLWRELKIRVTQRQPQNITALEEICMEEWAKLPATIVFEAVAGEGQVTDISIDDLSVLNGPCPPHGLCDFEMDLCYWENSALSIHSVAWSWTSGVSASRFAPSVDHTTNSNLGHYMAFSAKESNDEQIAYLQSEVMQPVDRACLEFWYYMDMWYITVDQGKA</sequence>
<dbReference type="SUPFAM" id="SSF49899">
    <property type="entry name" value="Concanavalin A-like lectins/glucanases"/>
    <property type="match status" value="3"/>
</dbReference>
<name>A0AAE0V7C1_9TELE</name>
<dbReference type="InterPro" id="IPR009057">
    <property type="entry name" value="Homeodomain-like_sf"/>
</dbReference>
<dbReference type="InterPro" id="IPR057667">
    <property type="entry name" value="HTH_SB"/>
</dbReference>
<dbReference type="InterPro" id="IPR038717">
    <property type="entry name" value="Tc1-like_DDE_dom"/>
</dbReference>
<feature type="domain" description="MAM" evidence="1">
    <location>
        <begin position="31"/>
        <end position="188"/>
    </location>
</feature>
<dbReference type="InterPro" id="IPR036397">
    <property type="entry name" value="RNaseH_sf"/>
</dbReference>
<organism evidence="2 3">
    <name type="scientific">Hemibagrus guttatus</name>
    <dbReference type="NCBI Taxonomy" id="175788"/>
    <lineage>
        <taxon>Eukaryota</taxon>
        <taxon>Metazoa</taxon>
        <taxon>Chordata</taxon>
        <taxon>Craniata</taxon>
        <taxon>Vertebrata</taxon>
        <taxon>Euteleostomi</taxon>
        <taxon>Actinopterygii</taxon>
        <taxon>Neopterygii</taxon>
        <taxon>Teleostei</taxon>
        <taxon>Ostariophysi</taxon>
        <taxon>Siluriformes</taxon>
        <taxon>Bagridae</taxon>
        <taxon>Hemibagrus</taxon>
    </lineage>
</organism>
<dbReference type="Gene3D" id="3.30.420.10">
    <property type="entry name" value="Ribonuclease H-like superfamily/Ribonuclease H"/>
    <property type="match status" value="1"/>
</dbReference>
<protein>
    <recommendedName>
        <fullName evidence="1">MAM domain-containing protein</fullName>
    </recommendedName>
</protein>
<gene>
    <name evidence="2" type="ORF">QTP70_025672</name>
</gene>
<dbReference type="SMART" id="SM00137">
    <property type="entry name" value="MAM"/>
    <property type="match status" value="2"/>
</dbReference>
<feature type="domain" description="MAM" evidence="1">
    <location>
        <begin position="359"/>
        <end position="403"/>
    </location>
</feature>
<dbReference type="GO" id="GO:0016020">
    <property type="term" value="C:membrane"/>
    <property type="evidence" value="ECO:0007669"/>
    <property type="project" value="InterPro"/>
</dbReference>
<dbReference type="CDD" id="cd06263">
    <property type="entry name" value="MAM"/>
    <property type="match status" value="2"/>
</dbReference>
<dbReference type="Pfam" id="PF13358">
    <property type="entry name" value="DDE_3"/>
    <property type="match status" value="1"/>
</dbReference>
<dbReference type="Gene3D" id="1.10.10.10">
    <property type="entry name" value="Winged helix-like DNA-binding domain superfamily/Winged helix DNA-binding domain"/>
    <property type="match status" value="1"/>
</dbReference>
<reference evidence="2" key="1">
    <citation type="submission" date="2023-06" db="EMBL/GenBank/DDBJ databases">
        <title>Male Hemibagrus guttatus genome.</title>
        <authorList>
            <person name="Bian C."/>
        </authorList>
    </citation>
    <scope>NUCLEOTIDE SEQUENCE</scope>
    <source>
        <strain evidence="2">Male_cb2023</strain>
        <tissue evidence="2">Muscle</tissue>
    </source>
</reference>
<dbReference type="InterPro" id="IPR036388">
    <property type="entry name" value="WH-like_DNA-bd_sf"/>
</dbReference>
<evidence type="ECO:0000259" key="1">
    <source>
        <dbReference type="PROSITE" id="PS50060"/>
    </source>
</evidence>
<accession>A0AAE0V7C1</accession>
<dbReference type="Proteomes" id="UP001274896">
    <property type="component" value="Unassembled WGS sequence"/>
</dbReference>
<dbReference type="Pfam" id="PF25787">
    <property type="entry name" value="HTH_SB"/>
    <property type="match status" value="1"/>
</dbReference>
<dbReference type="InterPro" id="IPR000998">
    <property type="entry name" value="MAM_dom"/>
</dbReference>
<keyword evidence="3" id="KW-1185">Reference proteome</keyword>
<dbReference type="Pfam" id="PF01498">
    <property type="entry name" value="HTH_Tnp_Tc3_2"/>
    <property type="match status" value="1"/>
</dbReference>
<dbReference type="GO" id="GO:0015074">
    <property type="term" value="P:DNA integration"/>
    <property type="evidence" value="ECO:0007669"/>
    <property type="project" value="InterPro"/>
</dbReference>
<dbReference type="PANTHER" id="PTHR23282:SF101">
    <property type="entry name" value="MAM DOMAIN-CONTAINING PROTEIN"/>
    <property type="match status" value="1"/>
</dbReference>
<dbReference type="EMBL" id="JAUCMX010000005">
    <property type="protein sequence ID" value="KAK3546331.1"/>
    <property type="molecule type" value="Genomic_DNA"/>
</dbReference>
<dbReference type="PROSITE" id="PS50060">
    <property type="entry name" value="MAM_2"/>
    <property type="match status" value="5"/>
</dbReference>
<comment type="caution">
    <text evidence="2">The sequence shown here is derived from an EMBL/GenBank/DDBJ whole genome shotgun (WGS) entry which is preliminary data.</text>
</comment>
<dbReference type="PROSITE" id="PS51257">
    <property type="entry name" value="PROKAR_LIPOPROTEIN"/>
    <property type="match status" value="1"/>
</dbReference>
<dbReference type="InterPro" id="IPR051560">
    <property type="entry name" value="MAM_domain-containing"/>
</dbReference>
<feature type="domain" description="MAM" evidence="1">
    <location>
        <begin position="198"/>
        <end position="357"/>
    </location>
</feature>
<feature type="domain" description="MAM" evidence="1">
    <location>
        <begin position="782"/>
        <end position="866"/>
    </location>
</feature>
<dbReference type="GO" id="GO:0003677">
    <property type="term" value="F:DNA binding"/>
    <property type="evidence" value="ECO:0007669"/>
    <property type="project" value="InterPro"/>
</dbReference>
<dbReference type="InterPro" id="IPR002492">
    <property type="entry name" value="Transposase_Tc1-like"/>
</dbReference>
<dbReference type="InterPro" id="IPR013320">
    <property type="entry name" value="ConA-like_dom_sf"/>
</dbReference>
<proteinExistence type="predicted"/>
<dbReference type="SUPFAM" id="SSF46689">
    <property type="entry name" value="Homeodomain-like"/>
    <property type="match status" value="1"/>
</dbReference>
<dbReference type="AlphaFoldDB" id="A0AAE0V7C1"/>
<dbReference type="PANTHER" id="PTHR23282">
    <property type="entry name" value="APICAL ENDOSOMAL GLYCOPROTEIN PRECURSOR"/>
    <property type="match status" value="1"/>
</dbReference>
<evidence type="ECO:0000313" key="3">
    <source>
        <dbReference type="Proteomes" id="UP001274896"/>
    </source>
</evidence>
<dbReference type="Pfam" id="PF00629">
    <property type="entry name" value="MAM"/>
    <property type="match status" value="3"/>
</dbReference>
<dbReference type="Gene3D" id="2.60.120.200">
    <property type="match status" value="3"/>
</dbReference>
<dbReference type="GO" id="GO:0006313">
    <property type="term" value="P:DNA transposition"/>
    <property type="evidence" value="ECO:0007669"/>
    <property type="project" value="InterPro"/>
</dbReference>
<feature type="domain" description="MAM" evidence="1">
    <location>
        <begin position="719"/>
        <end position="780"/>
    </location>
</feature>